<evidence type="ECO:0000313" key="1">
    <source>
        <dbReference type="EMBL" id="GCF10845.1"/>
    </source>
</evidence>
<sequence length="69" mass="7657">MKLRSRTTTPPQRISHVPGTDVGVRMAYGRDCGTSQKTRPQGFGLLYGDYTDQHPPNAQLHVSTEGMVR</sequence>
<comment type="caution">
    <text evidence="1">The sequence shown here is derived from an EMBL/GenBank/DDBJ whole genome shotgun (WGS) entry which is preliminary data.</text>
</comment>
<gene>
    <name evidence="1" type="ORF">KDI_44090</name>
</gene>
<proteinExistence type="predicted"/>
<evidence type="ECO:0000313" key="2">
    <source>
        <dbReference type="Proteomes" id="UP000322530"/>
    </source>
</evidence>
<accession>A0A5A5THZ2</accession>
<dbReference type="Proteomes" id="UP000322530">
    <property type="component" value="Unassembled WGS sequence"/>
</dbReference>
<organism evidence="1 2">
    <name type="scientific">Dictyobacter arantiisoli</name>
    <dbReference type="NCBI Taxonomy" id="2014874"/>
    <lineage>
        <taxon>Bacteria</taxon>
        <taxon>Bacillati</taxon>
        <taxon>Chloroflexota</taxon>
        <taxon>Ktedonobacteria</taxon>
        <taxon>Ktedonobacterales</taxon>
        <taxon>Dictyobacteraceae</taxon>
        <taxon>Dictyobacter</taxon>
    </lineage>
</organism>
<protein>
    <submittedName>
        <fullName evidence="1">Uncharacterized protein</fullName>
    </submittedName>
</protein>
<keyword evidence="2" id="KW-1185">Reference proteome</keyword>
<dbReference type="AlphaFoldDB" id="A0A5A5THZ2"/>
<dbReference type="RefSeq" id="WP_149403708.1">
    <property type="nucleotide sequence ID" value="NZ_BIXY01000084.1"/>
</dbReference>
<reference evidence="1 2" key="1">
    <citation type="submission" date="2019-01" db="EMBL/GenBank/DDBJ databases">
        <title>Draft genome sequence of Dictyobacter sp. Uno17.</title>
        <authorList>
            <person name="Wang C.M."/>
            <person name="Zheng Y."/>
            <person name="Sakai Y."/>
            <person name="Abe K."/>
            <person name="Yokota A."/>
            <person name="Yabe S."/>
        </authorList>
    </citation>
    <scope>NUCLEOTIDE SEQUENCE [LARGE SCALE GENOMIC DNA]</scope>
    <source>
        <strain evidence="1 2">Uno17</strain>
    </source>
</reference>
<name>A0A5A5THZ2_9CHLR</name>
<dbReference type="EMBL" id="BIXY01000084">
    <property type="protein sequence ID" value="GCF10845.1"/>
    <property type="molecule type" value="Genomic_DNA"/>
</dbReference>